<dbReference type="KEGG" id="cchl:FPL14_01160"/>
<dbReference type="AlphaFoldDB" id="A0A7G5BSN1"/>
<organism evidence="1 2">
    <name type="scientific">Cohnella cholangitidis</name>
    <dbReference type="NCBI Taxonomy" id="2598458"/>
    <lineage>
        <taxon>Bacteria</taxon>
        <taxon>Bacillati</taxon>
        <taxon>Bacillota</taxon>
        <taxon>Bacilli</taxon>
        <taxon>Bacillales</taxon>
        <taxon>Paenibacillaceae</taxon>
        <taxon>Cohnella</taxon>
    </lineage>
</organism>
<accession>A0A7G5BSN1</accession>
<sequence length="63" mass="7205">MSEKIRVDCMKCRHYFVTWDPNFPRGCKSFGFKSYTMPSQTVLASSGKACLNFEPKETKTTST</sequence>
<protein>
    <submittedName>
        <fullName evidence="1">Uracil-DNA glycosylase</fullName>
    </submittedName>
</protein>
<dbReference type="EMBL" id="CP041969">
    <property type="protein sequence ID" value="QMV39965.1"/>
    <property type="molecule type" value="Genomic_DNA"/>
</dbReference>
<evidence type="ECO:0000313" key="2">
    <source>
        <dbReference type="Proteomes" id="UP000515679"/>
    </source>
</evidence>
<proteinExistence type="predicted"/>
<keyword evidence="2" id="KW-1185">Reference proteome</keyword>
<dbReference type="Proteomes" id="UP000515679">
    <property type="component" value="Chromosome"/>
</dbReference>
<dbReference type="RefSeq" id="WP_182301296.1">
    <property type="nucleotide sequence ID" value="NZ_CP041969.1"/>
</dbReference>
<reference evidence="1 2" key="1">
    <citation type="submission" date="2019-07" db="EMBL/GenBank/DDBJ databases">
        <authorList>
            <person name="Kim J.K."/>
            <person name="Cheong H.-M."/>
            <person name="Choi Y."/>
            <person name="Hwang K.J."/>
            <person name="Lee S."/>
            <person name="Choi C."/>
        </authorList>
    </citation>
    <scope>NUCLEOTIDE SEQUENCE [LARGE SCALE GENOMIC DNA]</scope>
    <source>
        <strain evidence="1 2">KS 22</strain>
    </source>
</reference>
<name>A0A7G5BSN1_9BACL</name>
<evidence type="ECO:0000313" key="1">
    <source>
        <dbReference type="EMBL" id="QMV39965.1"/>
    </source>
</evidence>
<gene>
    <name evidence="1" type="ORF">FPL14_01160</name>
</gene>